<dbReference type="Pfam" id="PF02583">
    <property type="entry name" value="Trns_repr_metal"/>
    <property type="match status" value="1"/>
</dbReference>
<dbReference type="Gene3D" id="1.20.58.1000">
    <property type="entry name" value="Metal-sensitive repressor, helix protomer"/>
    <property type="match status" value="1"/>
</dbReference>
<dbReference type="InterPro" id="IPR003735">
    <property type="entry name" value="Metal_Tscrpt_repr"/>
</dbReference>
<reference evidence="1 2" key="1">
    <citation type="journal article" date="2015" name="Genome Announc.">
        <title>Expanding the biotechnology potential of lactobacilli through comparative genomics of 213 strains and associated genera.</title>
        <authorList>
            <person name="Sun Z."/>
            <person name="Harris H.M."/>
            <person name="McCann A."/>
            <person name="Guo C."/>
            <person name="Argimon S."/>
            <person name="Zhang W."/>
            <person name="Yang X."/>
            <person name="Jeffery I.B."/>
            <person name="Cooney J.C."/>
            <person name="Kagawa T.F."/>
            <person name="Liu W."/>
            <person name="Song Y."/>
            <person name="Salvetti E."/>
            <person name="Wrobel A."/>
            <person name="Rasinkangas P."/>
            <person name="Parkhill J."/>
            <person name="Rea M.C."/>
            <person name="O'Sullivan O."/>
            <person name="Ritari J."/>
            <person name="Douillard F.P."/>
            <person name="Paul Ross R."/>
            <person name="Yang R."/>
            <person name="Briner A.E."/>
            <person name="Felis G.E."/>
            <person name="de Vos W.M."/>
            <person name="Barrangou R."/>
            <person name="Klaenhammer T.R."/>
            <person name="Caufield P.W."/>
            <person name="Cui Y."/>
            <person name="Zhang H."/>
            <person name="O'Toole P.W."/>
        </authorList>
    </citation>
    <scope>NUCLEOTIDE SEQUENCE [LARGE SCALE GENOMIC DNA]</scope>
    <source>
        <strain evidence="1 2">DSM 18390</strain>
    </source>
</reference>
<accession>A0A0R1Z242</accession>
<dbReference type="PANTHER" id="PTHR33677">
    <property type="entry name" value="TRANSCRIPTIONAL REPRESSOR FRMR-RELATED"/>
    <property type="match status" value="1"/>
</dbReference>
<dbReference type="CDD" id="cd10155">
    <property type="entry name" value="BsYrkD-like_DUF156"/>
    <property type="match status" value="1"/>
</dbReference>
<dbReference type="AlphaFoldDB" id="A0A0R1Z242"/>
<dbReference type="Proteomes" id="UP000051010">
    <property type="component" value="Unassembled WGS sequence"/>
</dbReference>
<dbReference type="GO" id="GO:0046872">
    <property type="term" value="F:metal ion binding"/>
    <property type="evidence" value="ECO:0007669"/>
    <property type="project" value="InterPro"/>
</dbReference>
<proteinExistence type="predicted"/>
<dbReference type="GO" id="GO:0003677">
    <property type="term" value="F:DNA binding"/>
    <property type="evidence" value="ECO:0007669"/>
    <property type="project" value="InterPro"/>
</dbReference>
<organism evidence="1 2">
    <name type="scientific">Lentilactobacillus parafarraginis DSM 18390 = JCM 14109</name>
    <dbReference type="NCBI Taxonomy" id="1423786"/>
    <lineage>
        <taxon>Bacteria</taxon>
        <taxon>Bacillati</taxon>
        <taxon>Bacillota</taxon>
        <taxon>Bacilli</taxon>
        <taxon>Lactobacillales</taxon>
        <taxon>Lactobacillaceae</taxon>
        <taxon>Lentilactobacillus</taxon>
    </lineage>
</organism>
<sequence>MIMACDPKIANRLKRAEGQIRGILKMMDDDKSCQEIMPQLMAVRSSVDKVMGLVVAENLKRCLDESGTASDEKIDEALKMITKL</sequence>
<evidence type="ECO:0008006" key="3">
    <source>
        <dbReference type="Google" id="ProtNLM"/>
    </source>
</evidence>
<protein>
    <recommendedName>
        <fullName evidence="3">Metal-sensitive transcriptional regulator</fullName>
    </recommendedName>
</protein>
<dbReference type="PATRIC" id="fig|1423786.4.peg.959"/>
<gene>
    <name evidence="1" type="ORF">FD47_GL000907</name>
</gene>
<comment type="caution">
    <text evidence="1">The sequence shown here is derived from an EMBL/GenBank/DDBJ whole genome shotgun (WGS) entry which is preliminary data.</text>
</comment>
<dbReference type="PANTHER" id="PTHR33677:SF5">
    <property type="entry name" value="TRANSCRIPTIONAL REPRESSOR FRMR"/>
    <property type="match status" value="1"/>
</dbReference>
<dbReference type="EMBL" id="AZFZ01000002">
    <property type="protein sequence ID" value="KRM45721.1"/>
    <property type="molecule type" value="Genomic_DNA"/>
</dbReference>
<name>A0A0R1Z242_9LACO</name>
<dbReference type="InterPro" id="IPR038390">
    <property type="entry name" value="Metal_Tscrpt_repr_sf"/>
</dbReference>
<evidence type="ECO:0000313" key="2">
    <source>
        <dbReference type="Proteomes" id="UP000051010"/>
    </source>
</evidence>
<dbReference type="GO" id="GO:0045892">
    <property type="term" value="P:negative regulation of DNA-templated transcription"/>
    <property type="evidence" value="ECO:0007669"/>
    <property type="project" value="UniProtKB-ARBA"/>
</dbReference>
<evidence type="ECO:0000313" key="1">
    <source>
        <dbReference type="EMBL" id="KRM45721.1"/>
    </source>
</evidence>